<feature type="transmembrane region" description="Helical" evidence="11">
    <location>
        <begin position="6"/>
        <end position="28"/>
    </location>
</feature>
<evidence type="ECO:0000256" key="10">
    <source>
        <dbReference type="ARBA" id="ARBA00030772"/>
    </source>
</evidence>
<evidence type="ECO:0000256" key="6">
    <source>
        <dbReference type="ARBA" id="ARBA00022519"/>
    </source>
</evidence>
<accession>A0ABV9LQ47</accession>
<evidence type="ECO:0000256" key="9">
    <source>
        <dbReference type="ARBA" id="ARBA00023136"/>
    </source>
</evidence>
<evidence type="ECO:0000256" key="1">
    <source>
        <dbReference type="ARBA" id="ARBA00004533"/>
    </source>
</evidence>
<dbReference type="EMBL" id="JBHSGU010000001">
    <property type="protein sequence ID" value="MFC4698621.1"/>
    <property type="molecule type" value="Genomic_DNA"/>
</dbReference>
<comment type="caution">
    <text evidence="12">The sequence shown here is derived from an EMBL/GenBank/DDBJ whole genome shotgun (WGS) entry which is preliminary data.</text>
</comment>
<evidence type="ECO:0000256" key="8">
    <source>
        <dbReference type="ARBA" id="ARBA00022927"/>
    </source>
</evidence>
<evidence type="ECO:0000256" key="5">
    <source>
        <dbReference type="ARBA" id="ARBA00022475"/>
    </source>
</evidence>
<name>A0ABV9LQ47_9ALTE</name>
<keyword evidence="9 11" id="KW-0472">Membrane</keyword>
<comment type="similarity">
    <text evidence="2">Belongs to the GSP N family.</text>
</comment>
<evidence type="ECO:0000256" key="2">
    <source>
        <dbReference type="ARBA" id="ARBA00007208"/>
    </source>
</evidence>
<keyword evidence="11" id="KW-1133">Transmembrane helix</keyword>
<gene>
    <name evidence="12" type="ORF">ACFO4O_00420</name>
</gene>
<evidence type="ECO:0000256" key="3">
    <source>
        <dbReference type="ARBA" id="ARBA00021563"/>
    </source>
</evidence>
<evidence type="ECO:0000313" key="13">
    <source>
        <dbReference type="Proteomes" id="UP001595897"/>
    </source>
</evidence>
<dbReference type="Proteomes" id="UP001595897">
    <property type="component" value="Unassembled WGS sequence"/>
</dbReference>
<dbReference type="InterPro" id="IPR022792">
    <property type="entry name" value="T2SS_protein-GspN"/>
</dbReference>
<keyword evidence="8" id="KW-0653">Protein transport</keyword>
<dbReference type="RefSeq" id="WP_382405224.1">
    <property type="nucleotide sequence ID" value="NZ_JBHSGU010000001.1"/>
</dbReference>
<keyword evidence="5" id="KW-1003">Cell membrane</keyword>
<keyword evidence="7 11" id="KW-0812">Transmembrane</keyword>
<dbReference type="Pfam" id="PF01203">
    <property type="entry name" value="T2SSN"/>
    <property type="match status" value="1"/>
</dbReference>
<organism evidence="12 13">
    <name type="scientific">Glaciecola siphonariae</name>
    <dbReference type="NCBI Taxonomy" id="521012"/>
    <lineage>
        <taxon>Bacteria</taxon>
        <taxon>Pseudomonadati</taxon>
        <taxon>Pseudomonadota</taxon>
        <taxon>Gammaproteobacteria</taxon>
        <taxon>Alteromonadales</taxon>
        <taxon>Alteromonadaceae</taxon>
        <taxon>Glaciecola</taxon>
    </lineage>
</organism>
<evidence type="ECO:0000256" key="7">
    <source>
        <dbReference type="ARBA" id="ARBA00022692"/>
    </source>
</evidence>
<keyword evidence="4" id="KW-0813">Transport</keyword>
<keyword evidence="13" id="KW-1185">Reference proteome</keyword>
<sequence length="251" mass="27544">MKTWHWIVLAIISYIGFLIAYLPAAYVADVLHEQSKQELKLSGVNGTLFSGSALSLDASGFRVNNLTWELNPWALFLLKANIDIKGGALRDSEQLYISGKASVNLLSTNTFSLEQTQMLVPAKSVLSQFRLPIAVTANGRFRIDIDTLDMTPQCTALRGNGAWLNAEVDTPQQAVNLGSFEANLSCSEGNLTVEILPENSLQLSANILVDAEGRYEASGQFKPDDALPEVIQQAADTFFRVNQQGFYLIEL</sequence>
<evidence type="ECO:0000256" key="11">
    <source>
        <dbReference type="SAM" id="Phobius"/>
    </source>
</evidence>
<evidence type="ECO:0000313" key="12">
    <source>
        <dbReference type="EMBL" id="MFC4698621.1"/>
    </source>
</evidence>
<protein>
    <recommendedName>
        <fullName evidence="3">Type II secretion system protein N</fullName>
    </recommendedName>
    <alternativeName>
        <fullName evidence="10">General secretion pathway protein N</fullName>
    </alternativeName>
</protein>
<proteinExistence type="inferred from homology"/>
<reference evidence="13" key="1">
    <citation type="journal article" date="2019" name="Int. J. Syst. Evol. Microbiol.">
        <title>The Global Catalogue of Microorganisms (GCM) 10K type strain sequencing project: providing services to taxonomists for standard genome sequencing and annotation.</title>
        <authorList>
            <consortium name="The Broad Institute Genomics Platform"/>
            <consortium name="The Broad Institute Genome Sequencing Center for Infectious Disease"/>
            <person name="Wu L."/>
            <person name="Ma J."/>
        </authorList>
    </citation>
    <scope>NUCLEOTIDE SEQUENCE [LARGE SCALE GENOMIC DNA]</scope>
    <source>
        <strain evidence="13">KACC 12507</strain>
    </source>
</reference>
<comment type="subcellular location">
    <subcellularLocation>
        <location evidence="1">Cell inner membrane</location>
    </subcellularLocation>
</comment>
<keyword evidence="6" id="KW-0997">Cell inner membrane</keyword>
<evidence type="ECO:0000256" key="4">
    <source>
        <dbReference type="ARBA" id="ARBA00022448"/>
    </source>
</evidence>